<keyword evidence="3" id="KW-1185">Reference proteome</keyword>
<dbReference type="Proteomes" id="UP000000329">
    <property type="component" value="Chromosome"/>
</dbReference>
<feature type="domain" description="RiboL-PSP-HEPN" evidence="1">
    <location>
        <begin position="21"/>
        <end position="209"/>
    </location>
</feature>
<dbReference type="EMBL" id="CP002039">
    <property type="protein sequence ID" value="ADJ62438.1"/>
    <property type="molecule type" value="Genomic_DNA"/>
</dbReference>
<organism evidence="2 3">
    <name type="scientific">Herbaspirillum seropedicae (strain SmR1)</name>
    <dbReference type="NCBI Taxonomy" id="757424"/>
    <lineage>
        <taxon>Bacteria</taxon>
        <taxon>Pseudomonadati</taxon>
        <taxon>Pseudomonadota</taxon>
        <taxon>Betaproteobacteria</taxon>
        <taxon>Burkholderiales</taxon>
        <taxon>Oxalobacteraceae</taxon>
        <taxon>Herbaspirillum</taxon>
    </lineage>
</organism>
<dbReference type="eggNOG" id="ENOG5032SV9">
    <property type="taxonomic scope" value="Bacteria"/>
</dbReference>
<dbReference type="Pfam" id="PF18735">
    <property type="entry name" value="HEPN_RiboL-PSP"/>
    <property type="match status" value="1"/>
</dbReference>
<dbReference type="InterPro" id="IPR041519">
    <property type="entry name" value="HEPN_RiboL-PSP"/>
</dbReference>
<proteinExistence type="predicted"/>
<dbReference type="KEGG" id="hse:Hsero_0921"/>
<accession>D8J0A1</accession>
<dbReference type="STRING" id="757424.Hsero_0921"/>
<name>D8J0A1_HERSS</name>
<protein>
    <recommendedName>
        <fullName evidence="1">RiboL-PSP-HEPN domain-containing protein</fullName>
    </recommendedName>
</protein>
<evidence type="ECO:0000313" key="3">
    <source>
        <dbReference type="Proteomes" id="UP000000329"/>
    </source>
</evidence>
<dbReference type="HOGENOM" id="CLU_100981_1_0_4"/>
<sequence length="219" mass="25056">MVLSMSKPFTDSDFSQQITEERTWRIREITDLKSAINRGDATLQRVLLRALVAICYAHWEGYVRFSARKYMEHVALRKLPYSGLHGQFLRNLFLPRLAALSSSKTSLSDRCRLVEDILSSSDRRFSQLNDDLINTKSNLNFEVFSDICLVCGIETTSFQDTETFIDVSLLKRRNSIAHGEDTLIGLSELDTIVNNSIDLMRRFGDLLENHVVLKAYKAV</sequence>
<evidence type="ECO:0000313" key="2">
    <source>
        <dbReference type="EMBL" id="ADJ62438.1"/>
    </source>
</evidence>
<reference evidence="2 3" key="1">
    <citation type="submission" date="2010-04" db="EMBL/GenBank/DDBJ databases">
        <title>The genome of Herbaspirillum seropedicae SmR1, an endophytic, nitrogen-fixing, plant-growth promoting beta-Proteobacteria.</title>
        <authorList>
            <person name="Pedrosa F.O."/>
            <person name="Monteiro R.A."/>
            <person name="Wassem R."/>
            <person name="Cruz L.M."/>
            <person name="Ayub R.A."/>
            <person name="Colauto N.B."/>
            <person name="Fernandez M.A."/>
            <person name="Fungaro M.H.P."/>
            <person name="Grisard E.C."/>
            <person name="Hungria M."/>
            <person name="Madeira H.M.F."/>
            <person name="Nodari R.O."/>
            <person name="Osaku C.A."/>
            <person name="Petzl-Erler M.L."/>
            <person name="Terenzi H."/>
            <person name="Vieira L.G.E."/>
            <person name="Almeida M.I.M."/>
            <person name="Alves L.R."/>
            <person name="Arantes O.M.N."/>
            <person name="Balsanelli E."/>
            <person name="Barcellos F.G."/>
            <person name="Baura V.A."/>
            <person name="Binde D.R."/>
            <person name="Campo R.J."/>
            <person name="Chubatsu L.S."/>
            <person name="Chueire L.M.O."/>
            <person name="Ciferri R.R."/>
            <person name="Correa L.C."/>
            <person name="da Conceicao Silva J.L."/>
            <person name="Dabul A.N.G."/>
            <person name="Dambros B.P."/>
            <person name="Faoro H."/>
            <person name="Favetti A."/>
            <person name="Friedermann G."/>
            <person name="Furlaneto M.C."/>
            <person name="Gasques L.S."/>
            <person name="Gimenes C.C.T."/>
            <person name="Gioppo N.M.R."/>
            <person name="Glienke-Blanco C."/>
            <person name="Godoy L.P."/>
            <person name="Guerra M.P."/>
            <person name="Karp S."/>
            <person name="Kava-Cordeiro V."/>
            <person name="Margarido V.P."/>
            <person name="Mathioni S.M."/>
            <person name="Menck-Soares M.A."/>
            <person name="Murace N.K."/>
            <person name="Nicolas M.F."/>
            <person name="Oliveira C.E.C."/>
            <person name="Pagnan N.A.B."/>
            <person name="Pamphile J.A."/>
            <person name="Patussi E.V."/>
            <person name="Pereira L.F.P."/>
            <person name="Pereira-Ferrari L."/>
            <person name="Pinto F.G.S."/>
            <person name="Precoma C."/>
            <person name="Prioli A.J."/>
            <person name="Prioli S.M.A.P."/>
            <person name="Raittz R.T."/>
            <person name="Ramos H.J.O."/>
            <person name="Ribeiro E.M.S.F."/>
            <person name="Rigo L.U."/>
            <person name="Rocha C.L.M.S.C."/>
            <person name="Rocha S.N."/>
            <person name="Santos K."/>
            <person name="Satori D."/>
            <person name="Silva A.G."/>
            <person name="Simao R.C.G."/>
            <person name="Soares M.A.M."/>
            <person name="Souza E.M."/>
            <person name="Steffens M.B.R."/>
            <person name="Steindel M."/>
            <person name="Tadra-Sfeir M.Z."/>
            <person name="Takahashi E.K."/>
            <person name="Torres R.A."/>
            <person name="Valle J.S."/>
            <person name="Vernal J.I."/>
            <person name="Vilas-Boas L.A."/>
            <person name="Watanabe M.A.E."/>
            <person name="Weiss V.A."/>
            <person name="Yates M.A."/>
            <person name="Souza E.M."/>
        </authorList>
    </citation>
    <scope>NUCLEOTIDE SEQUENCE [LARGE SCALE GENOMIC DNA]</scope>
    <source>
        <strain evidence="2 3">SmR1</strain>
    </source>
</reference>
<dbReference type="AlphaFoldDB" id="D8J0A1"/>
<evidence type="ECO:0000259" key="1">
    <source>
        <dbReference type="Pfam" id="PF18735"/>
    </source>
</evidence>
<gene>
    <name evidence="2" type="ordered locus">Hsero_0921</name>
</gene>